<organism evidence="3 4">
    <name type="scientific">Enterocloster bolteae (strain ATCC BAA-613 / DSM 15670 / CCUG 46953 / JCM 12243 / WAL 16351)</name>
    <name type="common">Clostridium bolteae</name>
    <dbReference type="NCBI Taxonomy" id="411902"/>
    <lineage>
        <taxon>Bacteria</taxon>
        <taxon>Bacillati</taxon>
        <taxon>Bacillota</taxon>
        <taxon>Clostridia</taxon>
        <taxon>Lachnospirales</taxon>
        <taxon>Lachnospiraceae</taxon>
        <taxon>Enterocloster</taxon>
    </lineage>
</organism>
<accession>A8S3Y6</accession>
<dbReference type="RefSeq" id="WP_007038461.1">
    <property type="nucleotide sequence ID" value="NZ_DS480712.1"/>
</dbReference>
<dbReference type="eggNOG" id="ENOG5032UMJ">
    <property type="taxonomic scope" value="Bacteria"/>
</dbReference>
<dbReference type="EMBL" id="ABCC02000057">
    <property type="protein sequence ID" value="EDP13129.1"/>
    <property type="molecule type" value="Genomic_DNA"/>
</dbReference>
<feature type="compositionally biased region" description="Basic and acidic residues" evidence="1">
    <location>
        <begin position="182"/>
        <end position="191"/>
    </location>
</feature>
<reference evidence="3 4" key="1">
    <citation type="submission" date="2007-08" db="EMBL/GenBank/DDBJ databases">
        <authorList>
            <person name="Fulton L."/>
            <person name="Clifton S."/>
            <person name="Fulton B."/>
            <person name="Xu J."/>
            <person name="Minx P."/>
            <person name="Pepin K.H."/>
            <person name="Johnson M."/>
            <person name="Thiruvilangam P."/>
            <person name="Bhonagiri V."/>
            <person name="Nash W.E."/>
            <person name="Mardis E.R."/>
            <person name="Wilson R.K."/>
        </authorList>
    </citation>
    <scope>NUCLEOTIDE SEQUENCE [LARGE SCALE GENOMIC DNA]</scope>
    <source>
        <strain evidence="4">ATCC BAA-613 / DSM 15670 / CCUG 46953 / JCM 12243 / WAL 16351</strain>
    </source>
</reference>
<dbReference type="HOGENOM" id="CLU_1432434_0_0_9"/>
<evidence type="ECO:0000313" key="3">
    <source>
        <dbReference type="EMBL" id="EDP13129.1"/>
    </source>
</evidence>
<dbReference type="Proteomes" id="UP000005396">
    <property type="component" value="Unassembled WGS sequence"/>
</dbReference>
<reference evidence="3 4" key="2">
    <citation type="submission" date="2007-09" db="EMBL/GenBank/DDBJ databases">
        <title>Draft genome sequence of Clostridium bolteae (ATCC BAA-613).</title>
        <authorList>
            <person name="Sudarsanam P."/>
            <person name="Ley R."/>
            <person name="Guruge J."/>
            <person name="Turnbaugh P.J."/>
            <person name="Mahowald M."/>
            <person name="Liep D."/>
            <person name="Gordon J."/>
        </authorList>
    </citation>
    <scope>NUCLEOTIDE SEQUENCE [LARGE SCALE GENOMIC DNA]</scope>
    <source>
        <strain evidence="4">ATCC BAA-613 / DSM 15670 / CCUG 46953 / JCM 12243 / WAL 16351</strain>
    </source>
</reference>
<proteinExistence type="predicted"/>
<dbReference type="PaxDb" id="411902-CLOBOL_06761"/>
<evidence type="ECO:0000259" key="2">
    <source>
        <dbReference type="Pfam" id="PF14191"/>
    </source>
</evidence>
<protein>
    <recommendedName>
        <fullName evidence="2">YodL-like domain-containing protein</fullName>
    </recommendedName>
</protein>
<evidence type="ECO:0000256" key="1">
    <source>
        <dbReference type="SAM" id="MobiDB-lite"/>
    </source>
</evidence>
<evidence type="ECO:0000313" key="4">
    <source>
        <dbReference type="Proteomes" id="UP000005396"/>
    </source>
</evidence>
<dbReference type="InterPro" id="IPR025923">
    <property type="entry name" value="YodL-like_dom"/>
</dbReference>
<name>A8S3Y6_ENTBW</name>
<sequence>MAGIAVKNNLILYYGNMAGYVEDGKAVLDPMFKNGYLIRFLQEKKGLEPCWQDGVYDRLVHGKVDLTGEVKPFRNCRLHQLRPEVPPEERFLDFEDQVSRHGMPDSSRYEVVYDCQIETDDLEAIYTKFEREFPQRTTGHPISISDVLELYDRQGSEFYYVDHYGFQKIGFIQGQSLDIQGTDHMKGEDVSQRQPIQEMKEA</sequence>
<comment type="caution">
    <text evidence="3">The sequence shown here is derived from an EMBL/GenBank/DDBJ whole genome shotgun (WGS) entry which is preliminary data.</text>
</comment>
<feature type="domain" description="YodL-like" evidence="2">
    <location>
        <begin position="75"/>
        <end position="171"/>
    </location>
</feature>
<dbReference type="Pfam" id="PF14191">
    <property type="entry name" value="YodL"/>
    <property type="match status" value="1"/>
</dbReference>
<gene>
    <name evidence="3" type="ORF">CLOBOL_06761</name>
</gene>
<dbReference type="AlphaFoldDB" id="A8S3Y6"/>
<feature type="region of interest" description="Disordered" evidence="1">
    <location>
        <begin position="182"/>
        <end position="202"/>
    </location>
</feature>